<accession>A0A3B0V355</accession>
<keyword evidence="1" id="KW-0675">Receptor</keyword>
<sequence>FLKTEENSDNRGYISRPTDQRFKFAMLFQDYVPNIPNIKMYLNLVFNTGVPGGSPSYTDPYNYQNRLNAYKRADIGISYVFTDAKNQYQSGWLQKFRELSVGFEIYNMFDIQNSITNTWVRDVYSKQFYGIPNFMTSRVFNVKVDMKF</sequence>
<reference evidence="1" key="1">
    <citation type="submission" date="2018-06" db="EMBL/GenBank/DDBJ databases">
        <authorList>
            <person name="Zhirakovskaya E."/>
        </authorList>
    </citation>
    <scope>NUCLEOTIDE SEQUENCE</scope>
</reference>
<dbReference type="EMBL" id="UOER01000610">
    <property type="protein sequence ID" value="VAW26564.1"/>
    <property type="molecule type" value="Genomic_DNA"/>
</dbReference>
<dbReference type="AlphaFoldDB" id="A0A3B0V355"/>
<name>A0A3B0V355_9ZZZZ</name>
<feature type="non-terminal residue" evidence="1">
    <location>
        <position position="1"/>
    </location>
</feature>
<organism evidence="1">
    <name type="scientific">hydrothermal vent metagenome</name>
    <dbReference type="NCBI Taxonomy" id="652676"/>
    <lineage>
        <taxon>unclassified sequences</taxon>
        <taxon>metagenomes</taxon>
        <taxon>ecological metagenomes</taxon>
    </lineage>
</organism>
<gene>
    <name evidence="1" type="ORF">MNBD_BACTEROID04-1421</name>
</gene>
<evidence type="ECO:0000313" key="1">
    <source>
        <dbReference type="EMBL" id="VAW26564.1"/>
    </source>
</evidence>
<proteinExistence type="predicted"/>
<protein>
    <submittedName>
        <fullName evidence="1">Putative ferric aerobactin receptor</fullName>
    </submittedName>
</protein>